<comment type="caution">
    <text evidence="1">The sequence shown here is derived from an EMBL/GenBank/DDBJ whole genome shotgun (WGS) entry which is preliminary data.</text>
</comment>
<dbReference type="GeneID" id="34560857"/>
<dbReference type="EMBL" id="MJBS01000063">
    <property type="protein sequence ID" value="OHE96927.1"/>
    <property type="molecule type" value="Genomic_DNA"/>
</dbReference>
<dbReference type="RefSeq" id="XP_022474083.1">
    <property type="nucleotide sequence ID" value="XM_022619347.1"/>
</dbReference>
<evidence type="ECO:0000313" key="1">
    <source>
        <dbReference type="EMBL" id="OHE96927.1"/>
    </source>
</evidence>
<evidence type="ECO:0000313" key="2">
    <source>
        <dbReference type="Proteomes" id="UP000176998"/>
    </source>
</evidence>
<reference evidence="1 2" key="1">
    <citation type="submission" date="2016-09" db="EMBL/GenBank/DDBJ databases">
        <authorList>
            <person name="Capua I."/>
            <person name="De Benedictis P."/>
            <person name="Joannis T."/>
            <person name="Lombin L.H."/>
            <person name="Cattoli G."/>
        </authorList>
    </citation>
    <scope>NUCLEOTIDE SEQUENCE [LARGE SCALE GENOMIC DNA]</scope>
    <source>
        <strain evidence="1 2">IMI 309357</strain>
    </source>
</reference>
<proteinExistence type="predicted"/>
<accession>A0A1G4B699</accession>
<protein>
    <submittedName>
        <fullName evidence="1">Uncharacterized protein</fullName>
    </submittedName>
</protein>
<name>A0A1G4B699_9PEZI</name>
<organism evidence="1 2">
    <name type="scientific">Colletotrichum orchidophilum</name>
    <dbReference type="NCBI Taxonomy" id="1209926"/>
    <lineage>
        <taxon>Eukaryota</taxon>
        <taxon>Fungi</taxon>
        <taxon>Dikarya</taxon>
        <taxon>Ascomycota</taxon>
        <taxon>Pezizomycotina</taxon>
        <taxon>Sordariomycetes</taxon>
        <taxon>Hypocreomycetidae</taxon>
        <taxon>Glomerellales</taxon>
        <taxon>Glomerellaceae</taxon>
        <taxon>Colletotrichum</taxon>
    </lineage>
</organism>
<dbReference type="AlphaFoldDB" id="A0A1G4B699"/>
<sequence length="409" mass="44156">MGFLQNIPANEVSAAYDTKIKKLVLTAKGQVQNFTSGIEFHRVPFAGGLLFNLQGWVGPIGEGTRPYSVTNYFDIELPSPVLPSNTVLVNVSNRPSPFIAHIKFNGLQQQQQQQQPTTTSASAVETQLPEIKTVAPNEKKITALFKIPFEIRESDSVPRGGNVSISFDKNFLTLTDAGIDNGDIVWTFDSLQTGNTQIGVLIGGGIATFVLQKTYDVRIEVLADEAKTKKATLSAASTTTSIDPASAGEILSWTGFVNIGLNLIRAQHPTARLLEADATPIGRDPVNDPLALSRLRVVAGLDGNQSAVVQSTGWGEFGSVQVIPGLPLDDVAIAWPLKPELELTQAWDILQRSGFNGLVDAVTLRQPLFPGIDQVFYIFTSGPEFFGVGVTDRKVHRFSSGGREVQLAN</sequence>
<keyword evidence="2" id="KW-1185">Reference proteome</keyword>
<gene>
    <name evidence="1" type="ORF">CORC01_07712</name>
</gene>
<dbReference type="OrthoDB" id="5402897at2759"/>
<dbReference type="Proteomes" id="UP000176998">
    <property type="component" value="Unassembled WGS sequence"/>
</dbReference>